<dbReference type="CDD" id="cd07715">
    <property type="entry name" value="TaR3-like_MBL-fold"/>
    <property type="match status" value="1"/>
</dbReference>
<dbReference type="InterPro" id="IPR001279">
    <property type="entry name" value="Metallo-B-lactamas"/>
</dbReference>
<gene>
    <name evidence="2" type="ORF">S01H4_04716</name>
</gene>
<protein>
    <recommendedName>
        <fullName evidence="1">Metallo-beta-lactamase domain-containing protein</fullName>
    </recommendedName>
</protein>
<evidence type="ECO:0000313" key="2">
    <source>
        <dbReference type="EMBL" id="GAG66130.1"/>
    </source>
</evidence>
<dbReference type="PANTHER" id="PTHR42663">
    <property type="entry name" value="HYDROLASE C777.06C-RELATED-RELATED"/>
    <property type="match status" value="1"/>
</dbReference>
<dbReference type="SUPFAM" id="SSF56281">
    <property type="entry name" value="Metallo-hydrolase/oxidoreductase"/>
    <property type="match status" value="1"/>
</dbReference>
<feature type="domain" description="Metallo-beta-lactamase" evidence="1">
    <location>
        <begin position="34"/>
        <end position="223"/>
    </location>
</feature>
<dbReference type="PANTHER" id="PTHR42663:SF4">
    <property type="entry name" value="SLL1036 PROTEIN"/>
    <property type="match status" value="1"/>
</dbReference>
<comment type="caution">
    <text evidence="2">The sequence shown here is derived from an EMBL/GenBank/DDBJ whole genome shotgun (WGS) entry which is preliminary data.</text>
</comment>
<proteinExistence type="predicted"/>
<reference evidence="2" key="1">
    <citation type="journal article" date="2014" name="Front. Microbiol.">
        <title>High frequency of phylogenetically diverse reductive dehalogenase-homologous genes in deep subseafloor sedimentary metagenomes.</title>
        <authorList>
            <person name="Kawai M."/>
            <person name="Futagami T."/>
            <person name="Toyoda A."/>
            <person name="Takaki Y."/>
            <person name="Nishi S."/>
            <person name="Hori S."/>
            <person name="Arai W."/>
            <person name="Tsubouchi T."/>
            <person name="Morono Y."/>
            <person name="Uchiyama I."/>
            <person name="Ito T."/>
            <person name="Fujiyama A."/>
            <person name="Inagaki F."/>
            <person name="Takami H."/>
        </authorList>
    </citation>
    <scope>NUCLEOTIDE SEQUENCE</scope>
    <source>
        <strain evidence="2">Expedition CK06-06</strain>
    </source>
</reference>
<sequence>MRKNTTKEQIPFISWGSRGTAPVSDPKKTKYSGNTMCSSLNISQKERIVIDAGTGIIEMGRQLENEEKGKPHDIHLLLTHFHLDHIMGLPFSPLLYSSDTTLTFYSPLPLKETKKYLRGLMAEKYFPIDFQDTPSQKIIHEVPPETFSIGSVEIDSFPLHHPQGCLAYRFKFEGKTLVFSTDTEHPDKGVDKELAAFCRNADILVYDATFTPEDYLDKKGWGHSTWLAGTELAVEAGVKSLFLSHFNPDYDDQKIDGIIISAREKFTQTFAAGKKD</sequence>
<organism evidence="2">
    <name type="scientific">marine sediment metagenome</name>
    <dbReference type="NCBI Taxonomy" id="412755"/>
    <lineage>
        <taxon>unclassified sequences</taxon>
        <taxon>metagenomes</taxon>
        <taxon>ecological metagenomes</taxon>
    </lineage>
</organism>
<dbReference type="EMBL" id="BART01001291">
    <property type="protein sequence ID" value="GAG66130.1"/>
    <property type="molecule type" value="Genomic_DNA"/>
</dbReference>
<accession>X0Z9S0</accession>
<dbReference type="AlphaFoldDB" id="X0Z9S0"/>
<dbReference type="Pfam" id="PF12706">
    <property type="entry name" value="Lactamase_B_2"/>
    <property type="match status" value="1"/>
</dbReference>
<dbReference type="InterPro" id="IPR036866">
    <property type="entry name" value="RibonucZ/Hydroxyglut_hydro"/>
</dbReference>
<dbReference type="SMART" id="SM00849">
    <property type="entry name" value="Lactamase_B"/>
    <property type="match status" value="1"/>
</dbReference>
<name>X0Z9S0_9ZZZZ</name>
<dbReference type="Gene3D" id="3.60.15.10">
    <property type="entry name" value="Ribonuclease Z/Hydroxyacylglutathione hydrolase-like"/>
    <property type="match status" value="1"/>
</dbReference>
<evidence type="ECO:0000259" key="1">
    <source>
        <dbReference type="SMART" id="SM00849"/>
    </source>
</evidence>